<reference evidence="7 8" key="1">
    <citation type="submission" date="2020-07" db="EMBL/GenBank/DDBJ databases">
        <title>Sequencing the genomes of 1000 actinobacteria strains.</title>
        <authorList>
            <person name="Klenk H.-P."/>
        </authorList>
    </citation>
    <scope>NUCLEOTIDE SEQUENCE [LARGE SCALE GENOMIC DNA]</scope>
    <source>
        <strain evidence="7 8">DSM 23819</strain>
    </source>
</reference>
<dbReference type="RefSeq" id="WP_179501720.1">
    <property type="nucleotide sequence ID" value="NZ_JACCAA010000001.1"/>
</dbReference>
<dbReference type="Gene3D" id="3.40.50.300">
    <property type="entry name" value="P-loop containing nucleotide triphosphate hydrolases"/>
    <property type="match status" value="1"/>
</dbReference>
<dbReference type="InterPro" id="IPR015860">
    <property type="entry name" value="ABC_transpr_TagH-like"/>
</dbReference>
<feature type="region of interest" description="Disordered" evidence="5">
    <location>
        <begin position="1"/>
        <end position="27"/>
    </location>
</feature>
<feature type="compositionally biased region" description="Acidic residues" evidence="5">
    <location>
        <begin position="1"/>
        <end position="10"/>
    </location>
</feature>
<evidence type="ECO:0000256" key="4">
    <source>
        <dbReference type="ARBA" id="ARBA00022840"/>
    </source>
</evidence>
<dbReference type="GO" id="GO:0005524">
    <property type="term" value="F:ATP binding"/>
    <property type="evidence" value="ECO:0007669"/>
    <property type="project" value="UniProtKB-KW"/>
</dbReference>
<dbReference type="PANTHER" id="PTHR46743">
    <property type="entry name" value="TEICHOIC ACIDS EXPORT ATP-BINDING PROTEIN TAGH"/>
    <property type="match status" value="1"/>
</dbReference>
<name>A0A7Y9S2L0_9ACTN</name>
<evidence type="ECO:0000259" key="6">
    <source>
        <dbReference type="PROSITE" id="PS50893"/>
    </source>
</evidence>
<dbReference type="AlphaFoldDB" id="A0A7Y9S2L0"/>
<dbReference type="CDD" id="cd03220">
    <property type="entry name" value="ABC_KpsT_Wzt"/>
    <property type="match status" value="1"/>
</dbReference>
<keyword evidence="4 7" id="KW-0067">ATP-binding</keyword>
<dbReference type="PANTHER" id="PTHR46743:SF2">
    <property type="entry name" value="TEICHOIC ACIDS EXPORT ATP-BINDING PROTEIN TAGH"/>
    <property type="match status" value="1"/>
</dbReference>
<gene>
    <name evidence="7" type="ORF">BJ980_001492</name>
</gene>
<dbReference type="GO" id="GO:0140359">
    <property type="term" value="F:ABC-type transporter activity"/>
    <property type="evidence" value="ECO:0007669"/>
    <property type="project" value="InterPro"/>
</dbReference>
<comment type="similarity">
    <text evidence="1">Belongs to the ABC transporter superfamily.</text>
</comment>
<dbReference type="InterPro" id="IPR003593">
    <property type="entry name" value="AAA+_ATPase"/>
</dbReference>
<accession>A0A7Y9S2L0</accession>
<dbReference type="EMBL" id="JACCAA010000001">
    <property type="protein sequence ID" value="NYG58569.1"/>
    <property type="molecule type" value="Genomic_DNA"/>
</dbReference>
<evidence type="ECO:0000313" key="7">
    <source>
        <dbReference type="EMBL" id="NYG58569.1"/>
    </source>
</evidence>
<organism evidence="7 8">
    <name type="scientific">Nocardioides daedukensis</name>
    <dbReference type="NCBI Taxonomy" id="634462"/>
    <lineage>
        <taxon>Bacteria</taxon>
        <taxon>Bacillati</taxon>
        <taxon>Actinomycetota</taxon>
        <taxon>Actinomycetes</taxon>
        <taxon>Propionibacteriales</taxon>
        <taxon>Nocardioidaceae</taxon>
        <taxon>Nocardioides</taxon>
    </lineage>
</organism>
<sequence length="331" mass="35028">MAEADDDFTTDGDTPATDYADSEEGAPAPSLIVDDVHVHYKTYGGKRLSNTQQRTWRAMGRHVGAVDSVHAVKGISFVAHHGQSIGIIGHNGSGKSTLLRAIAGVMPTSGGRIWADGTASLLGVNAALMSELSGERNIVLGGLALGLSPRQVEERFDEVVEFANIGDFLQLPMKAYSSGMGSRLRFAISSAARPDILLIDEALSTGDAEFRARSRDRVDEIRAEAGTVMLVSHSMSTIRQMCDRALWIDHGRLYMDGTTDEVLDAYAEKTGKPTARNLSRRKPLGHKPNKAAAAGPAQASEPKAADPKAEPAKATGTAPAADPKPAGDVTS</sequence>
<comment type="caution">
    <text evidence="7">The sequence shown here is derived from an EMBL/GenBank/DDBJ whole genome shotgun (WGS) entry which is preliminary data.</text>
</comment>
<dbReference type="Pfam" id="PF00005">
    <property type="entry name" value="ABC_tran"/>
    <property type="match status" value="1"/>
</dbReference>
<keyword evidence="2" id="KW-0813">Transport</keyword>
<feature type="domain" description="ABC transporter" evidence="6">
    <location>
        <begin position="46"/>
        <end position="275"/>
    </location>
</feature>
<feature type="region of interest" description="Disordered" evidence="5">
    <location>
        <begin position="271"/>
        <end position="331"/>
    </location>
</feature>
<dbReference type="SUPFAM" id="SSF52540">
    <property type="entry name" value="P-loop containing nucleoside triphosphate hydrolases"/>
    <property type="match status" value="1"/>
</dbReference>
<dbReference type="Proteomes" id="UP000540656">
    <property type="component" value="Unassembled WGS sequence"/>
</dbReference>
<dbReference type="InterPro" id="IPR003439">
    <property type="entry name" value="ABC_transporter-like_ATP-bd"/>
</dbReference>
<keyword evidence="3" id="KW-0547">Nucleotide-binding</keyword>
<protein>
    <submittedName>
        <fullName evidence="7">Teichoic acid transport system ATP-binding protein</fullName>
    </submittedName>
</protein>
<evidence type="ECO:0000256" key="5">
    <source>
        <dbReference type="SAM" id="MobiDB-lite"/>
    </source>
</evidence>
<dbReference type="InterPro" id="IPR050683">
    <property type="entry name" value="Bact_Polysacc_Export_ATP-bd"/>
</dbReference>
<dbReference type="SMART" id="SM00382">
    <property type="entry name" value="AAA"/>
    <property type="match status" value="1"/>
</dbReference>
<feature type="compositionally biased region" description="Low complexity" evidence="5">
    <location>
        <begin position="290"/>
        <end position="302"/>
    </location>
</feature>
<dbReference type="GO" id="GO:0016887">
    <property type="term" value="F:ATP hydrolysis activity"/>
    <property type="evidence" value="ECO:0007669"/>
    <property type="project" value="InterPro"/>
</dbReference>
<evidence type="ECO:0000256" key="1">
    <source>
        <dbReference type="ARBA" id="ARBA00005417"/>
    </source>
</evidence>
<evidence type="ECO:0000256" key="3">
    <source>
        <dbReference type="ARBA" id="ARBA00022741"/>
    </source>
</evidence>
<feature type="compositionally biased region" description="Basic residues" evidence="5">
    <location>
        <begin position="278"/>
        <end position="289"/>
    </location>
</feature>
<dbReference type="GO" id="GO:0016020">
    <property type="term" value="C:membrane"/>
    <property type="evidence" value="ECO:0007669"/>
    <property type="project" value="InterPro"/>
</dbReference>
<dbReference type="PROSITE" id="PS50893">
    <property type="entry name" value="ABC_TRANSPORTER_2"/>
    <property type="match status" value="1"/>
</dbReference>
<keyword evidence="8" id="KW-1185">Reference proteome</keyword>
<evidence type="ECO:0000313" key="8">
    <source>
        <dbReference type="Proteomes" id="UP000540656"/>
    </source>
</evidence>
<evidence type="ECO:0000256" key="2">
    <source>
        <dbReference type="ARBA" id="ARBA00022448"/>
    </source>
</evidence>
<proteinExistence type="inferred from homology"/>
<dbReference type="InterPro" id="IPR027417">
    <property type="entry name" value="P-loop_NTPase"/>
</dbReference>